<evidence type="ECO:0000256" key="2">
    <source>
        <dbReference type="ARBA" id="ARBA00023002"/>
    </source>
</evidence>
<keyword evidence="2 4" id="KW-0560">Oxidoreductase</keyword>
<evidence type="ECO:0000259" key="8">
    <source>
        <dbReference type="Pfam" id="PF00171"/>
    </source>
</evidence>
<comment type="caution">
    <text evidence="9">The sequence shown here is derived from an EMBL/GenBank/DDBJ whole genome shotgun (WGS) entry which is preliminary data.</text>
</comment>
<comment type="similarity">
    <text evidence="1 4 7">Belongs to the aldehyde dehydrogenase family.</text>
</comment>
<dbReference type="PANTHER" id="PTHR43570">
    <property type="entry name" value="ALDEHYDE DEHYDROGENASE"/>
    <property type="match status" value="1"/>
</dbReference>
<evidence type="ECO:0000313" key="10">
    <source>
        <dbReference type="Proteomes" id="UP000241771"/>
    </source>
</evidence>
<sequence>MSAQPILDIVQPETALRPALDNLKHAFLQAPSPSAEQRIERLQRLHQALVAYQDRLIEAVDRDFNGRSSAETLMIELLPIFEGIHYNKKHLRKWMKTSSRKTPLMLFGASTQVHYQPLGVVGIVVPWNFPIFLGLSPLAGALAAGNLAMIKTSEFAPATGALMKEMIAEYFTSDEIVVVNGGVEVATEFTQLPFDHIVFTGSTQVGSIVMQAAAKNLTPVTLELGGKSPVIIHDDFPIEEAAKRIAFGKGLNAGQVCVSPDYILVPRNKVDSFAAAFSEAIAKHYATLKDNNDYTSIITERQRDRLLDNIHDAKEKGAEVVVINPANEDFSGTRKLPMHVVKGATSDMRVMKEEIFGPILPILPYDELDDAIQYVQDHDRPLALYYFDWDKNRIDKVIRRTHSGGVCINEVMTHTMVDDMPFGGVGSSGMGHYHGKEGFLNFSKAKSIVVKGRFDASQYIAAPWGNKLFNAFINFQLKRLKKF</sequence>
<evidence type="ECO:0000256" key="5">
    <source>
        <dbReference type="PIRSR" id="PIRSR036492-1"/>
    </source>
</evidence>
<evidence type="ECO:0000256" key="1">
    <source>
        <dbReference type="ARBA" id="ARBA00009986"/>
    </source>
</evidence>
<feature type="active site" evidence="5 6">
    <location>
        <position position="223"/>
    </location>
</feature>
<proteinExistence type="inferred from homology"/>
<dbReference type="SUPFAM" id="SSF53720">
    <property type="entry name" value="ALDH-like"/>
    <property type="match status" value="1"/>
</dbReference>
<dbReference type="InterPro" id="IPR016162">
    <property type="entry name" value="Ald_DH_N"/>
</dbReference>
<reference evidence="9 10" key="1">
    <citation type="submission" date="2018-01" db="EMBL/GenBank/DDBJ databases">
        <title>Whole genome sequencing of Histamine producing bacteria.</title>
        <authorList>
            <person name="Butler K."/>
        </authorList>
    </citation>
    <scope>NUCLEOTIDE SEQUENCE [LARGE SCALE GENOMIC DNA]</scope>
    <source>
        <strain evidence="9 10">DSM 100436</strain>
    </source>
</reference>
<evidence type="ECO:0000256" key="3">
    <source>
        <dbReference type="ARBA" id="ARBA00023027"/>
    </source>
</evidence>
<keyword evidence="3" id="KW-0520">NAD</keyword>
<dbReference type="PANTHER" id="PTHR43570:SF20">
    <property type="entry name" value="ALDEHYDE DEHYDROGENASE ALDX-RELATED"/>
    <property type="match status" value="1"/>
</dbReference>
<dbReference type="InterPro" id="IPR016161">
    <property type="entry name" value="Ald_DH/histidinol_DH"/>
</dbReference>
<gene>
    <name evidence="9" type="ORF">C9I98_17625</name>
</gene>
<evidence type="ECO:0000313" key="9">
    <source>
        <dbReference type="EMBL" id="PSW18200.1"/>
    </source>
</evidence>
<feature type="domain" description="Aldehyde dehydrogenase" evidence="8">
    <location>
        <begin position="19"/>
        <end position="448"/>
    </location>
</feature>
<evidence type="ECO:0000256" key="4">
    <source>
        <dbReference type="PIRNR" id="PIRNR036492"/>
    </source>
</evidence>
<evidence type="ECO:0000256" key="7">
    <source>
        <dbReference type="RuleBase" id="RU003345"/>
    </source>
</evidence>
<dbReference type="InterPro" id="IPR012394">
    <property type="entry name" value="Aldehyde_DH_NAD(P)"/>
</dbReference>
<keyword evidence="10" id="KW-1185">Reference proteome</keyword>
<protein>
    <recommendedName>
        <fullName evidence="4">Aldehyde dehydrogenase</fullName>
    </recommendedName>
</protein>
<dbReference type="PIRSF" id="PIRSF036492">
    <property type="entry name" value="ALDH"/>
    <property type="match status" value="1"/>
</dbReference>
<accession>A0A2T3NPL7</accession>
<evidence type="ECO:0000256" key="6">
    <source>
        <dbReference type="PROSITE-ProRule" id="PRU10007"/>
    </source>
</evidence>
<dbReference type="RefSeq" id="WP_107272279.1">
    <property type="nucleotide sequence ID" value="NZ_PYMA01000012.1"/>
</dbReference>
<organism evidence="9 10">
    <name type="scientific">Photobacterium sanctipauli</name>
    <dbReference type="NCBI Taxonomy" id="1342794"/>
    <lineage>
        <taxon>Bacteria</taxon>
        <taxon>Pseudomonadati</taxon>
        <taxon>Pseudomonadota</taxon>
        <taxon>Gammaproteobacteria</taxon>
        <taxon>Vibrionales</taxon>
        <taxon>Vibrionaceae</taxon>
        <taxon>Photobacterium</taxon>
    </lineage>
</organism>
<dbReference type="Proteomes" id="UP000241771">
    <property type="component" value="Unassembled WGS sequence"/>
</dbReference>
<dbReference type="GO" id="GO:0005737">
    <property type="term" value="C:cytoplasm"/>
    <property type="evidence" value="ECO:0007669"/>
    <property type="project" value="TreeGrafter"/>
</dbReference>
<dbReference type="PROSITE" id="PS00687">
    <property type="entry name" value="ALDEHYDE_DEHYDR_GLU"/>
    <property type="match status" value="1"/>
</dbReference>
<dbReference type="AlphaFoldDB" id="A0A2T3NPL7"/>
<dbReference type="GO" id="GO:0006081">
    <property type="term" value="P:aldehyde metabolic process"/>
    <property type="evidence" value="ECO:0007669"/>
    <property type="project" value="InterPro"/>
</dbReference>
<feature type="active site" evidence="5">
    <location>
        <position position="257"/>
    </location>
</feature>
<dbReference type="Gene3D" id="3.40.309.10">
    <property type="entry name" value="Aldehyde Dehydrogenase, Chain A, domain 2"/>
    <property type="match status" value="1"/>
</dbReference>
<dbReference type="EMBL" id="PYMA01000012">
    <property type="protein sequence ID" value="PSW18200.1"/>
    <property type="molecule type" value="Genomic_DNA"/>
</dbReference>
<dbReference type="FunFam" id="3.40.605.10:FF:000004">
    <property type="entry name" value="Aldehyde dehydrogenase"/>
    <property type="match status" value="1"/>
</dbReference>
<dbReference type="InterPro" id="IPR015590">
    <property type="entry name" value="Aldehyde_DH_dom"/>
</dbReference>
<dbReference type="InterPro" id="IPR029510">
    <property type="entry name" value="Ald_DH_CS_GLU"/>
</dbReference>
<dbReference type="Gene3D" id="3.40.605.10">
    <property type="entry name" value="Aldehyde Dehydrogenase, Chain A, domain 1"/>
    <property type="match status" value="1"/>
</dbReference>
<dbReference type="GO" id="GO:0004029">
    <property type="term" value="F:aldehyde dehydrogenase (NAD+) activity"/>
    <property type="evidence" value="ECO:0007669"/>
    <property type="project" value="TreeGrafter"/>
</dbReference>
<dbReference type="CDD" id="cd07133">
    <property type="entry name" value="ALDH_CALDH_CalB"/>
    <property type="match status" value="1"/>
</dbReference>
<dbReference type="InterPro" id="IPR016163">
    <property type="entry name" value="Ald_DH_C"/>
</dbReference>
<name>A0A2T3NPL7_9GAMM</name>
<dbReference type="Pfam" id="PF00171">
    <property type="entry name" value="Aldedh"/>
    <property type="match status" value="1"/>
</dbReference>